<keyword evidence="4" id="KW-1185">Reference proteome</keyword>
<accession>A0A3A4A5B0</accession>
<evidence type="ECO:0000256" key="2">
    <source>
        <dbReference type="SAM" id="Phobius"/>
    </source>
</evidence>
<feature type="transmembrane region" description="Helical" evidence="2">
    <location>
        <begin position="579"/>
        <end position="597"/>
    </location>
</feature>
<feature type="transmembrane region" description="Helical" evidence="2">
    <location>
        <begin position="105"/>
        <end position="131"/>
    </location>
</feature>
<dbReference type="RefSeq" id="WP_119930282.1">
    <property type="nucleotide sequence ID" value="NZ_QZEY01000017.1"/>
</dbReference>
<proteinExistence type="predicted"/>
<feature type="compositionally biased region" description="Basic and acidic residues" evidence="1">
    <location>
        <begin position="1274"/>
        <end position="1288"/>
    </location>
</feature>
<evidence type="ECO:0000313" key="3">
    <source>
        <dbReference type="EMBL" id="RJL24026.1"/>
    </source>
</evidence>
<dbReference type="Proteomes" id="UP000265768">
    <property type="component" value="Unassembled WGS sequence"/>
</dbReference>
<protein>
    <submittedName>
        <fullName evidence="3">Uncharacterized protein</fullName>
    </submittedName>
</protein>
<feature type="transmembrane region" description="Helical" evidence="2">
    <location>
        <begin position="184"/>
        <end position="202"/>
    </location>
</feature>
<feature type="compositionally biased region" description="Acidic residues" evidence="1">
    <location>
        <begin position="404"/>
        <end position="419"/>
    </location>
</feature>
<feature type="transmembrane region" description="Helical" evidence="2">
    <location>
        <begin position="152"/>
        <end position="172"/>
    </location>
</feature>
<evidence type="ECO:0000313" key="4">
    <source>
        <dbReference type="Proteomes" id="UP000265768"/>
    </source>
</evidence>
<keyword evidence="2" id="KW-0472">Membrane</keyword>
<feature type="transmembrane region" description="Helical" evidence="2">
    <location>
        <begin position="501"/>
        <end position="523"/>
    </location>
</feature>
<comment type="caution">
    <text evidence="3">The sequence shown here is derived from an EMBL/GenBank/DDBJ whole genome shotgun (WGS) entry which is preliminary data.</text>
</comment>
<feature type="region of interest" description="Disordered" evidence="1">
    <location>
        <begin position="1252"/>
        <end position="1288"/>
    </location>
</feature>
<dbReference type="OrthoDB" id="3440415at2"/>
<feature type="region of interest" description="Disordered" evidence="1">
    <location>
        <begin position="396"/>
        <end position="429"/>
    </location>
</feature>
<keyword evidence="2" id="KW-0812">Transmembrane</keyword>
<name>A0A3A4A5B0_9ACTN</name>
<organism evidence="3 4">
    <name type="scientific">Bailinhaonella thermotolerans</name>
    <dbReference type="NCBI Taxonomy" id="1070861"/>
    <lineage>
        <taxon>Bacteria</taxon>
        <taxon>Bacillati</taxon>
        <taxon>Actinomycetota</taxon>
        <taxon>Actinomycetes</taxon>
        <taxon>Streptosporangiales</taxon>
        <taxon>Streptosporangiaceae</taxon>
        <taxon>Bailinhaonella</taxon>
    </lineage>
</organism>
<evidence type="ECO:0000256" key="1">
    <source>
        <dbReference type="SAM" id="MobiDB-lite"/>
    </source>
</evidence>
<keyword evidence="2" id="KW-1133">Transmembrane helix</keyword>
<sequence length="1288" mass="138132">MVTWVFVLAVFGALAFLTTTGDPVGGGGRAASPAAVTSTIQSATPTTTLASGSVLAAEPERKELPKVNANLCEKVEEKRTYLPLHRWTSFDLFAVDNSWILKTKLWVSMIASFFFAIASLIWNALGSFLGFSVEFDMVCSAAAPINSAAGIIGNYVMFFIIPMFLVVLLAAVRRYNQGGQGPAAALRMLAGFVVAAGGVFFVTEQSAAHENNPTAPYTAPYMAVQAQKFFTGMGTSLNAISYSPQMDSWAFYDKAEHAGQVNCIATSQKLYELYDTENAQGAGKNAAAAMMQMSRIWELTFLRSYIAAQYGNGSAEYPAPSHVTCRELEMELQLPKELKGNKQKVFDLATGVTTEPGSSRWNAIEGGFGGNQHRKATMMWSACSRFGGDWKVIPQWEKSKGGDNDDELKDEDPCEDDMEGDRKKGDIAGGNDDDGMWWYNGDDELDDAFKDCRGEEACDATERFVSSFLGDNSVDRLLQGVIALITALIFAFVMGPIAVGLMVISIALAFLVMLVPITLGALAMGSDFGKRMAKLTAASMAAKLLFTLLLSVIGAFIYVTYDAINSALGAPVAPSLFEQLLLAAAPIVALIVLRKLFSMAGMGDISKLTGALGFMGAAALKATGDKTLSNNADTRMSNMFGRIGYGNKRLSNLDRKNLMFAPVNNRATRALGRKASQKGKELAQPLVNTAKDVAADARAKTLGYLHHLKDRAANGTPEQRAQAFTSMAGVAAGAAVLATATGGALGGGILLAGAAGAGALGASGAKGLGRRGVERVNDALRSKLGYLGDAYDPSGDPQEYQPGSLQPFPYTNHSGTAMLAAQQGYKYVAGGATGVERLRRQEERTDSLLDNIRARQHGALADNGVNNSFTGYSTAMEAYAAVQEYAAKSGVAVDDVLNGASGLMAVSPVMKTKGGIPQFPAHWTLEQKSNPIHYLDEQTKRRLIMPDGQEESTDAYVARLYATLAERGFVDKDGRVVDYFASMGLDRRVPADALQIEAILAGTADRKPAVIHRLHDETYAVQAAHARAARYAPAAMRIDLGMADVARDIVTRATSVPELNDFGAAPLVTAKGWEATTAQVRDSIQAKANEIVSLSAKMASFQQAQSAGTLSVPQAEVERLQRAYEEQFRGILSRLDEAAAAIRDQADRAAFSRGEAKITIDVASMDTSAAGDEIARVVKQAERAFTTEVTRRHKELERLLGSISVSPRTEAEAEALKANVAKLEELIENIYSEQDKGNRDLLRRLEEFRAQQEARAARARTNPRRAGGGSRPRSAKDVLRDLKADTDS</sequence>
<feature type="transmembrane region" description="Helical" evidence="2">
    <location>
        <begin position="535"/>
        <end position="559"/>
    </location>
</feature>
<gene>
    <name evidence="3" type="ORF">D5H75_31870</name>
</gene>
<dbReference type="EMBL" id="QZEY01000017">
    <property type="protein sequence ID" value="RJL24026.1"/>
    <property type="molecule type" value="Genomic_DNA"/>
</dbReference>
<feature type="transmembrane region" description="Helical" evidence="2">
    <location>
        <begin position="477"/>
        <end position="495"/>
    </location>
</feature>
<reference evidence="3 4" key="1">
    <citation type="submission" date="2018-09" db="EMBL/GenBank/DDBJ databases">
        <title>YIM 75507 draft genome.</title>
        <authorList>
            <person name="Tang S."/>
            <person name="Feng Y."/>
        </authorList>
    </citation>
    <scope>NUCLEOTIDE SEQUENCE [LARGE SCALE GENOMIC DNA]</scope>
    <source>
        <strain evidence="3 4">YIM 75507</strain>
    </source>
</reference>